<dbReference type="Pfam" id="PF19657">
    <property type="entry name" value="DUF6160"/>
    <property type="match status" value="1"/>
</dbReference>
<comment type="caution">
    <text evidence="3">The sequence shown here is derived from an EMBL/GenBank/DDBJ whole genome shotgun (WGS) entry which is preliminary data.</text>
</comment>
<reference evidence="3 4" key="1">
    <citation type="submission" date="2022-10" db="EMBL/GenBank/DDBJ databases">
        <title>Janthinobacterium sp. hw3 Genome sequencing.</title>
        <authorList>
            <person name="Park S."/>
        </authorList>
    </citation>
    <scope>NUCLEOTIDE SEQUENCE [LARGE SCALE GENOMIC DNA]</scope>
    <source>
        <strain evidence="4">hw3</strain>
    </source>
</reference>
<name>A0ABT5JX70_9BURK</name>
<keyword evidence="1" id="KW-0732">Signal</keyword>
<dbReference type="EMBL" id="JAQQXR010000002">
    <property type="protein sequence ID" value="MDC8757344.1"/>
    <property type="molecule type" value="Genomic_DNA"/>
</dbReference>
<feature type="signal peptide" evidence="1">
    <location>
        <begin position="1"/>
        <end position="22"/>
    </location>
</feature>
<gene>
    <name evidence="3" type="ORF">OIK44_07070</name>
</gene>
<feature type="domain" description="DUF6160" evidence="2">
    <location>
        <begin position="1"/>
        <end position="84"/>
    </location>
</feature>
<proteinExistence type="predicted"/>
<protein>
    <recommendedName>
        <fullName evidence="2">DUF6160 domain-containing protein</fullName>
    </recommendedName>
</protein>
<accession>A0ABT5JX70</accession>
<sequence length="172" mass="17465">MKLFKQSAIAAILSTLALGASAMTPIQDSELSAVTGQDGVSITANLNVKIDSFVYTDTDAVNASTGLGGGSVSFNGIKVNGLIAASIDILSRASFLQAAGAAGVTNPGSFYNSQTGGDVVQIAIPTDVQVATGKFINVAVDAIKMGNSAASFGSLALNQLDLRGTQVWIWAH</sequence>
<organism evidence="3 4">
    <name type="scientific">Janthinobacterium fluminis</name>
    <dbReference type="NCBI Taxonomy" id="2987524"/>
    <lineage>
        <taxon>Bacteria</taxon>
        <taxon>Pseudomonadati</taxon>
        <taxon>Pseudomonadota</taxon>
        <taxon>Betaproteobacteria</taxon>
        <taxon>Burkholderiales</taxon>
        <taxon>Oxalobacteraceae</taxon>
        <taxon>Janthinobacterium</taxon>
    </lineage>
</organism>
<feature type="chain" id="PRO_5045292728" description="DUF6160 domain-containing protein" evidence="1">
    <location>
        <begin position="23"/>
        <end position="172"/>
    </location>
</feature>
<dbReference type="InterPro" id="IPR046158">
    <property type="entry name" value="DUF6160"/>
</dbReference>
<dbReference type="Proteomes" id="UP001221208">
    <property type="component" value="Unassembled WGS sequence"/>
</dbReference>
<evidence type="ECO:0000313" key="3">
    <source>
        <dbReference type="EMBL" id="MDC8757344.1"/>
    </source>
</evidence>
<evidence type="ECO:0000259" key="2">
    <source>
        <dbReference type="Pfam" id="PF19657"/>
    </source>
</evidence>
<evidence type="ECO:0000256" key="1">
    <source>
        <dbReference type="SAM" id="SignalP"/>
    </source>
</evidence>
<dbReference type="RefSeq" id="WP_273670022.1">
    <property type="nucleotide sequence ID" value="NZ_JAQQXR010000002.1"/>
</dbReference>
<evidence type="ECO:0000313" key="4">
    <source>
        <dbReference type="Proteomes" id="UP001221208"/>
    </source>
</evidence>
<keyword evidence="4" id="KW-1185">Reference proteome</keyword>